<accession>A0AAV4GP80</accession>
<protein>
    <submittedName>
        <fullName evidence="2">Uncharacterized protein</fullName>
    </submittedName>
</protein>
<feature type="region of interest" description="Disordered" evidence="1">
    <location>
        <begin position="60"/>
        <end position="81"/>
    </location>
</feature>
<comment type="caution">
    <text evidence="2">The sequence shown here is derived from an EMBL/GenBank/DDBJ whole genome shotgun (WGS) entry which is preliminary data.</text>
</comment>
<proteinExistence type="predicted"/>
<keyword evidence="3" id="KW-1185">Reference proteome</keyword>
<evidence type="ECO:0000256" key="1">
    <source>
        <dbReference type="SAM" id="MobiDB-lite"/>
    </source>
</evidence>
<evidence type="ECO:0000313" key="3">
    <source>
        <dbReference type="Proteomes" id="UP000762676"/>
    </source>
</evidence>
<gene>
    <name evidence="2" type="ORF">ElyMa_000713100</name>
</gene>
<dbReference type="Proteomes" id="UP000762676">
    <property type="component" value="Unassembled WGS sequence"/>
</dbReference>
<reference evidence="2 3" key="1">
    <citation type="journal article" date="2021" name="Elife">
        <title>Chloroplast acquisition without the gene transfer in kleptoplastic sea slugs, Plakobranchus ocellatus.</title>
        <authorList>
            <person name="Maeda T."/>
            <person name="Takahashi S."/>
            <person name="Yoshida T."/>
            <person name="Shimamura S."/>
            <person name="Takaki Y."/>
            <person name="Nagai Y."/>
            <person name="Toyoda A."/>
            <person name="Suzuki Y."/>
            <person name="Arimoto A."/>
            <person name="Ishii H."/>
            <person name="Satoh N."/>
            <person name="Nishiyama T."/>
            <person name="Hasebe M."/>
            <person name="Maruyama T."/>
            <person name="Minagawa J."/>
            <person name="Obokata J."/>
            <person name="Shigenobu S."/>
        </authorList>
    </citation>
    <scope>NUCLEOTIDE SEQUENCE [LARGE SCALE GENOMIC DNA]</scope>
</reference>
<dbReference type="AlphaFoldDB" id="A0AAV4GP80"/>
<dbReference type="EMBL" id="BMAT01001470">
    <property type="protein sequence ID" value="GFR86165.1"/>
    <property type="molecule type" value="Genomic_DNA"/>
</dbReference>
<organism evidence="2 3">
    <name type="scientific">Elysia marginata</name>
    <dbReference type="NCBI Taxonomy" id="1093978"/>
    <lineage>
        <taxon>Eukaryota</taxon>
        <taxon>Metazoa</taxon>
        <taxon>Spiralia</taxon>
        <taxon>Lophotrochozoa</taxon>
        <taxon>Mollusca</taxon>
        <taxon>Gastropoda</taxon>
        <taxon>Heterobranchia</taxon>
        <taxon>Euthyneura</taxon>
        <taxon>Panpulmonata</taxon>
        <taxon>Sacoglossa</taxon>
        <taxon>Placobranchoidea</taxon>
        <taxon>Plakobranchidae</taxon>
        <taxon>Elysia</taxon>
    </lineage>
</organism>
<evidence type="ECO:0000313" key="2">
    <source>
        <dbReference type="EMBL" id="GFR86165.1"/>
    </source>
</evidence>
<feature type="compositionally biased region" description="Basic and acidic residues" evidence="1">
    <location>
        <begin position="15"/>
        <end position="28"/>
    </location>
</feature>
<sequence length="81" mass="9191">MPKGLAKNHPLGDSSGEKEGEVGKERKLIERKRQRIDWNEFAEAQEFVRDNRDGSERLVQVSSIQRRPAPSPHEPGGLRDS</sequence>
<name>A0AAV4GP80_9GAST</name>
<feature type="region of interest" description="Disordered" evidence="1">
    <location>
        <begin position="1"/>
        <end position="34"/>
    </location>
</feature>